<proteinExistence type="predicted"/>
<gene>
    <name evidence="1" type="primary">FET3_2</name>
    <name evidence="1" type="ORF">H4S07_000829</name>
</gene>
<keyword evidence="2" id="KW-1185">Reference proteome</keyword>
<reference evidence="1" key="1">
    <citation type="submission" date="2022-07" db="EMBL/GenBank/DDBJ databases">
        <title>Phylogenomic reconstructions and comparative analyses of Kickxellomycotina fungi.</title>
        <authorList>
            <person name="Reynolds N.K."/>
            <person name="Stajich J.E."/>
            <person name="Barry K."/>
            <person name="Grigoriev I.V."/>
            <person name="Crous P."/>
            <person name="Smith M.E."/>
        </authorList>
    </citation>
    <scope>NUCLEOTIDE SEQUENCE</scope>
    <source>
        <strain evidence="1">CBS 102833</strain>
    </source>
</reference>
<protein>
    <submittedName>
        <fullName evidence="1">Ferroxidase fet3</fullName>
    </submittedName>
</protein>
<organism evidence="1 2">
    <name type="scientific">Coemansia furcata</name>
    <dbReference type="NCBI Taxonomy" id="417177"/>
    <lineage>
        <taxon>Eukaryota</taxon>
        <taxon>Fungi</taxon>
        <taxon>Fungi incertae sedis</taxon>
        <taxon>Zoopagomycota</taxon>
        <taxon>Kickxellomycotina</taxon>
        <taxon>Kickxellomycetes</taxon>
        <taxon>Kickxellales</taxon>
        <taxon>Kickxellaceae</taxon>
        <taxon>Coemansia</taxon>
    </lineage>
</organism>
<comment type="caution">
    <text evidence="1">The sequence shown here is derived from an EMBL/GenBank/DDBJ whole genome shotgun (WGS) entry which is preliminary data.</text>
</comment>
<dbReference type="Proteomes" id="UP001140096">
    <property type="component" value="Unassembled WGS sequence"/>
</dbReference>
<sequence length="295" mass="32680">MLVANAKPVVLNWDIGYTLAKPDGKNERRVIGINGQWPPPVVYVDVGDSLTINANNKLDEPTSLHSHGLFQNGTNYNDGAVGATECGIPPNGSYTYRMNITQSGTYWIHSHYMAQYVDGLRTPLISRPAVEYYQYDDEKVMMLEAWYNRNSHDIGDQLLSTSEATRLAPFLPTMLVNSHGGPNVNATKLSFTPGKKYRLRLLNTSGTGMIRFGIEHHMLDVIELDGVDSEIKSVPSIQLSAGQRASVLVTAKDSVDYNYAYHADIFTDMQAGVARAELPYRGIVEYAPRAPLIEP</sequence>
<feature type="non-terminal residue" evidence="1">
    <location>
        <position position="295"/>
    </location>
</feature>
<dbReference type="EMBL" id="JANBUP010000080">
    <property type="protein sequence ID" value="KAJ2813246.1"/>
    <property type="molecule type" value="Genomic_DNA"/>
</dbReference>
<name>A0ACC1LQ06_9FUNG</name>
<evidence type="ECO:0000313" key="2">
    <source>
        <dbReference type="Proteomes" id="UP001140096"/>
    </source>
</evidence>
<evidence type="ECO:0000313" key="1">
    <source>
        <dbReference type="EMBL" id="KAJ2813246.1"/>
    </source>
</evidence>
<accession>A0ACC1LQ06</accession>